<proteinExistence type="predicted"/>
<comment type="caution">
    <text evidence="3">The sequence shown here is derived from an EMBL/GenBank/DDBJ whole genome shotgun (WGS) entry which is preliminary data.</text>
</comment>
<sequence>MSCFARRLRPQVFFLPNQPPCSVATQAMPIRILLRAPLRPSQRLFATARGVKLSAEPAPQTRPPAPKTQSPAAKPAPQTRPPAPKTRTPVVKPTSPALSTTTTIPSTRAPRHPILSYADMLSSKGHPTLLYEAPSHFWLRLSCFGAGAFCISYTVVQYWTVYLHPPAGLSWWVPHAYGVVCMFMAGMGVYFAASAGGIVRRIRAVPAVVAQASSSATATAARAGKPRPATAAIRATATAATATATATTTPPPPLLLEVSTSRAVPFFPDKTTRVAPGEVKLSFRLAAMLAGQRTDAGPPSSQSSAAERLRAMRSEQEAAERARKYEMDHLMTAPFRHAGRAAAASWAGVKRGLSREGFAKIRVGPVQYKFDVGGGGWALDEGKALDRIVHVQTPR</sequence>
<dbReference type="AlphaFoldDB" id="A0AAJ0C3V0"/>
<gene>
    <name evidence="3" type="ORF">QBC33DRAFT_607256</name>
</gene>
<keyword evidence="4" id="KW-1185">Reference proteome</keyword>
<evidence type="ECO:0000313" key="3">
    <source>
        <dbReference type="EMBL" id="KAK1768603.1"/>
    </source>
</evidence>
<dbReference type="RefSeq" id="XP_060284816.1">
    <property type="nucleotide sequence ID" value="XM_060432335.1"/>
</dbReference>
<protein>
    <submittedName>
        <fullName evidence="3">Uncharacterized protein</fullName>
    </submittedName>
</protein>
<accession>A0AAJ0C3V0</accession>
<feature type="transmembrane region" description="Helical" evidence="2">
    <location>
        <begin position="137"/>
        <end position="159"/>
    </location>
</feature>
<feature type="compositionally biased region" description="Polar residues" evidence="1">
    <location>
        <begin position="96"/>
        <end position="106"/>
    </location>
</feature>
<dbReference type="EMBL" id="MU839005">
    <property type="protein sequence ID" value="KAK1768603.1"/>
    <property type="molecule type" value="Genomic_DNA"/>
</dbReference>
<dbReference type="Proteomes" id="UP001244011">
    <property type="component" value="Unassembled WGS sequence"/>
</dbReference>
<keyword evidence="2" id="KW-0812">Transmembrane</keyword>
<evidence type="ECO:0000313" key="4">
    <source>
        <dbReference type="Proteomes" id="UP001244011"/>
    </source>
</evidence>
<keyword evidence="2" id="KW-1133">Transmembrane helix</keyword>
<name>A0AAJ0C3V0_9PEZI</name>
<organism evidence="3 4">
    <name type="scientific">Phialemonium atrogriseum</name>
    <dbReference type="NCBI Taxonomy" id="1093897"/>
    <lineage>
        <taxon>Eukaryota</taxon>
        <taxon>Fungi</taxon>
        <taxon>Dikarya</taxon>
        <taxon>Ascomycota</taxon>
        <taxon>Pezizomycotina</taxon>
        <taxon>Sordariomycetes</taxon>
        <taxon>Sordariomycetidae</taxon>
        <taxon>Cephalothecales</taxon>
        <taxon>Cephalothecaceae</taxon>
        <taxon>Phialemonium</taxon>
    </lineage>
</organism>
<reference evidence="3" key="1">
    <citation type="submission" date="2023-06" db="EMBL/GenBank/DDBJ databases">
        <title>Genome-scale phylogeny and comparative genomics of the fungal order Sordariales.</title>
        <authorList>
            <consortium name="Lawrence Berkeley National Laboratory"/>
            <person name="Hensen N."/>
            <person name="Bonometti L."/>
            <person name="Westerberg I."/>
            <person name="Brannstrom I.O."/>
            <person name="Guillou S."/>
            <person name="Cros-Aarteil S."/>
            <person name="Calhoun S."/>
            <person name="Haridas S."/>
            <person name="Kuo A."/>
            <person name="Mondo S."/>
            <person name="Pangilinan J."/>
            <person name="Riley R."/>
            <person name="Labutti K."/>
            <person name="Andreopoulos B."/>
            <person name="Lipzen A."/>
            <person name="Chen C."/>
            <person name="Yanf M."/>
            <person name="Daum C."/>
            <person name="Ng V."/>
            <person name="Clum A."/>
            <person name="Steindorff A."/>
            <person name="Ohm R."/>
            <person name="Martin F."/>
            <person name="Silar P."/>
            <person name="Natvig D."/>
            <person name="Lalanne C."/>
            <person name="Gautier V."/>
            <person name="Ament-Velasquez S.L."/>
            <person name="Kruys A."/>
            <person name="Hutchinson M.I."/>
            <person name="Powell A.J."/>
            <person name="Barry K."/>
            <person name="Miller A.N."/>
            <person name="Grigoriev I.V."/>
            <person name="Debuchy R."/>
            <person name="Gladieux P."/>
            <person name="Thoren M.H."/>
            <person name="Johannesson H."/>
        </authorList>
    </citation>
    <scope>NUCLEOTIDE SEQUENCE</scope>
    <source>
        <strain evidence="3">8032-3</strain>
    </source>
</reference>
<feature type="transmembrane region" description="Helical" evidence="2">
    <location>
        <begin position="171"/>
        <end position="193"/>
    </location>
</feature>
<evidence type="ECO:0000256" key="1">
    <source>
        <dbReference type="SAM" id="MobiDB-lite"/>
    </source>
</evidence>
<dbReference type="GeneID" id="85315522"/>
<evidence type="ECO:0000256" key="2">
    <source>
        <dbReference type="SAM" id="Phobius"/>
    </source>
</evidence>
<keyword evidence="2" id="KW-0472">Membrane</keyword>
<feature type="region of interest" description="Disordered" evidence="1">
    <location>
        <begin position="52"/>
        <end position="109"/>
    </location>
</feature>